<evidence type="ECO:0000313" key="3">
    <source>
        <dbReference type="EMBL" id="KAG0591107.1"/>
    </source>
</evidence>
<evidence type="ECO:0000256" key="1">
    <source>
        <dbReference type="SAM" id="Phobius"/>
    </source>
</evidence>
<feature type="transmembrane region" description="Helical" evidence="1">
    <location>
        <begin position="31"/>
        <end position="56"/>
    </location>
</feature>
<evidence type="ECO:0000256" key="2">
    <source>
        <dbReference type="SAM" id="SignalP"/>
    </source>
</evidence>
<gene>
    <name evidence="3" type="ORF">KC19_1G150100</name>
</gene>
<feature type="chain" id="PRO_5035804318" evidence="2">
    <location>
        <begin position="22"/>
        <end position="60"/>
    </location>
</feature>
<proteinExistence type="predicted"/>
<evidence type="ECO:0000313" key="4">
    <source>
        <dbReference type="Proteomes" id="UP000822688"/>
    </source>
</evidence>
<keyword evidence="4" id="KW-1185">Reference proteome</keyword>
<dbReference type="AlphaFoldDB" id="A0A8T0J684"/>
<sequence>MAKIILCFLALVVAMSAGANALSCNTNGASPSYVIGVLKVYKISVAHVLVWNLCLFRRNQ</sequence>
<reference evidence="3" key="1">
    <citation type="submission" date="2020-06" db="EMBL/GenBank/DDBJ databases">
        <title>WGS assembly of Ceratodon purpureus strain R40.</title>
        <authorList>
            <person name="Carey S.B."/>
            <person name="Jenkins J."/>
            <person name="Shu S."/>
            <person name="Lovell J.T."/>
            <person name="Sreedasyam A."/>
            <person name="Maumus F."/>
            <person name="Tiley G.P."/>
            <person name="Fernandez-Pozo N."/>
            <person name="Barry K."/>
            <person name="Chen C."/>
            <person name="Wang M."/>
            <person name="Lipzen A."/>
            <person name="Daum C."/>
            <person name="Saski C.A."/>
            <person name="Payton A.C."/>
            <person name="Mcbreen J.C."/>
            <person name="Conrad R.E."/>
            <person name="Kollar L.M."/>
            <person name="Olsson S."/>
            <person name="Huttunen S."/>
            <person name="Landis J.B."/>
            <person name="Wickett N.J."/>
            <person name="Johnson M.G."/>
            <person name="Rensing S.A."/>
            <person name="Grimwood J."/>
            <person name="Schmutz J."/>
            <person name="Mcdaniel S.F."/>
        </authorList>
    </citation>
    <scope>NUCLEOTIDE SEQUENCE</scope>
    <source>
        <strain evidence="3">R40</strain>
    </source>
</reference>
<keyword evidence="1" id="KW-0812">Transmembrane</keyword>
<keyword evidence="2" id="KW-0732">Signal</keyword>
<name>A0A8T0J684_CERPU</name>
<comment type="caution">
    <text evidence="3">The sequence shown here is derived from an EMBL/GenBank/DDBJ whole genome shotgun (WGS) entry which is preliminary data.</text>
</comment>
<organism evidence="3 4">
    <name type="scientific">Ceratodon purpureus</name>
    <name type="common">Fire moss</name>
    <name type="synonym">Dicranum purpureum</name>
    <dbReference type="NCBI Taxonomy" id="3225"/>
    <lineage>
        <taxon>Eukaryota</taxon>
        <taxon>Viridiplantae</taxon>
        <taxon>Streptophyta</taxon>
        <taxon>Embryophyta</taxon>
        <taxon>Bryophyta</taxon>
        <taxon>Bryophytina</taxon>
        <taxon>Bryopsida</taxon>
        <taxon>Dicranidae</taxon>
        <taxon>Pseudoditrichales</taxon>
        <taxon>Ditrichaceae</taxon>
        <taxon>Ceratodon</taxon>
    </lineage>
</organism>
<protein>
    <submittedName>
        <fullName evidence="3">Uncharacterized protein</fullName>
    </submittedName>
</protein>
<accession>A0A8T0J684</accession>
<keyword evidence="1" id="KW-1133">Transmembrane helix</keyword>
<dbReference type="EMBL" id="CM026421">
    <property type="protein sequence ID" value="KAG0591107.1"/>
    <property type="molecule type" value="Genomic_DNA"/>
</dbReference>
<keyword evidence="1" id="KW-0472">Membrane</keyword>
<feature type="signal peptide" evidence="2">
    <location>
        <begin position="1"/>
        <end position="21"/>
    </location>
</feature>
<dbReference type="Proteomes" id="UP000822688">
    <property type="component" value="Chromosome 1"/>
</dbReference>